<proteinExistence type="predicted"/>
<dbReference type="EMBL" id="JBEPMC010000031">
    <property type="protein sequence ID" value="MET3583880.1"/>
    <property type="molecule type" value="Genomic_DNA"/>
</dbReference>
<evidence type="ECO:0000313" key="1">
    <source>
        <dbReference type="EMBL" id="MET3583880.1"/>
    </source>
</evidence>
<accession>A0ABV2H021</accession>
<protein>
    <submittedName>
        <fullName evidence="1">Uncharacterized protein</fullName>
    </submittedName>
</protein>
<name>A0ABV2H021_9HYPH</name>
<comment type="caution">
    <text evidence="1">The sequence shown here is derived from an EMBL/GenBank/DDBJ whole genome shotgun (WGS) entry which is preliminary data.</text>
</comment>
<keyword evidence="2" id="KW-1185">Reference proteome</keyword>
<reference evidence="1 2" key="1">
    <citation type="submission" date="2024-06" db="EMBL/GenBank/DDBJ databases">
        <title>Genomic Encyclopedia of Type Strains, Phase IV (KMG-IV): sequencing the most valuable type-strain genomes for metagenomic binning, comparative biology and taxonomic classification.</title>
        <authorList>
            <person name="Goeker M."/>
        </authorList>
    </citation>
    <scope>NUCLEOTIDE SEQUENCE [LARGE SCALE GENOMIC DNA]</scope>
    <source>
        <strain evidence="1 2">DSM 100022</strain>
    </source>
</reference>
<evidence type="ECO:0000313" key="2">
    <source>
        <dbReference type="Proteomes" id="UP001549204"/>
    </source>
</evidence>
<organism evidence="1 2">
    <name type="scientific">Mesorhizobium robiniae</name>
    <dbReference type="NCBI Taxonomy" id="559315"/>
    <lineage>
        <taxon>Bacteria</taxon>
        <taxon>Pseudomonadati</taxon>
        <taxon>Pseudomonadota</taxon>
        <taxon>Alphaproteobacteria</taxon>
        <taxon>Hyphomicrobiales</taxon>
        <taxon>Phyllobacteriaceae</taxon>
        <taxon>Mesorhizobium</taxon>
    </lineage>
</organism>
<gene>
    <name evidence="1" type="ORF">ABID19_006946</name>
</gene>
<dbReference type="Proteomes" id="UP001549204">
    <property type="component" value="Unassembled WGS sequence"/>
</dbReference>
<sequence>MTGIIDARNERGRDDRTDAGEFGQAAAIFPFSANLDDLRIEFSDAYVDVPRSDISACSIAVGLGGKAPWSLWQYDAILGQKAAGVIDERSALDD</sequence>